<evidence type="ECO:0000256" key="7">
    <source>
        <dbReference type="ARBA" id="ARBA00023136"/>
    </source>
</evidence>
<comment type="similarity">
    <text evidence="3 10 11">Belongs to the ATPase epsilon chain family.</text>
</comment>
<dbReference type="InterPro" id="IPR020546">
    <property type="entry name" value="ATP_synth_F1_dsu/esu_N"/>
</dbReference>
<dbReference type="HAMAP" id="MF_00530">
    <property type="entry name" value="ATP_synth_epsil_bac"/>
    <property type="match status" value="1"/>
</dbReference>
<organism evidence="13 14">
    <name type="scientific">Jannaschia rubra</name>
    <dbReference type="NCBI Taxonomy" id="282197"/>
    <lineage>
        <taxon>Bacteria</taxon>
        <taxon>Pseudomonadati</taxon>
        <taxon>Pseudomonadota</taxon>
        <taxon>Alphaproteobacteria</taxon>
        <taxon>Rhodobacterales</taxon>
        <taxon>Roseobacteraceae</taxon>
        <taxon>Jannaschia</taxon>
    </lineage>
</organism>
<comment type="subunit">
    <text evidence="10 11">F-type ATPases have 2 components, CF(1) - the catalytic core - and CF(0) - the membrane proton channel. CF(1) has five subunits: alpha(3), beta(3), gamma(1), delta(1), epsilon(1). CF(0) has three main subunits: a, b and c.</text>
</comment>
<dbReference type="GO" id="GO:0045259">
    <property type="term" value="C:proton-transporting ATP synthase complex"/>
    <property type="evidence" value="ECO:0007669"/>
    <property type="project" value="UniProtKB-KW"/>
</dbReference>
<dbReference type="RefSeq" id="WP_055680959.1">
    <property type="nucleotide sequence ID" value="NZ_CANMUL010000003.1"/>
</dbReference>
<evidence type="ECO:0000256" key="9">
    <source>
        <dbReference type="ARBA" id="ARBA00023310"/>
    </source>
</evidence>
<dbReference type="STRING" id="282197.SAMN04488517_101183"/>
<dbReference type="PANTHER" id="PTHR13822:SF10">
    <property type="entry name" value="ATP SYNTHASE EPSILON CHAIN, CHLOROPLASTIC"/>
    <property type="match status" value="1"/>
</dbReference>
<evidence type="ECO:0000256" key="3">
    <source>
        <dbReference type="ARBA" id="ARBA00005712"/>
    </source>
</evidence>
<sequence>MQFELVSPERRLASMDVRAVRIPGADGDLTAMADHTPTITSLRPGILTVETGSGEESYAVTGGFAEIGAGVTVLAERALHVKDVTQAVFDDWVEEAHAAHKEAPEDAVDSAAKLVADMVAIGGHIGLNPKQSNL</sequence>
<dbReference type="Gene3D" id="2.60.15.10">
    <property type="entry name" value="F0F1 ATP synthase delta/epsilon subunit, N-terminal"/>
    <property type="match status" value="1"/>
</dbReference>
<reference evidence="13 14" key="1">
    <citation type="submission" date="2015-07" db="EMBL/GenBank/DDBJ databases">
        <authorList>
            <person name="Noorani M."/>
        </authorList>
    </citation>
    <scope>NUCLEOTIDE SEQUENCE [LARGE SCALE GENOMIC DNA]</scope>
    <source>
        <strain evidence="13 14">CECT 5088</strain>
    </source>
</reference>
<dbReference type="Pfam" id="PF02823">
    <property type="entry name" value="ATP-synt_DE_N"/>
    <property type="match status" value="1"/>
</dbReference>
<evidence type="ECO:0000259" key="12">
    <source>
        <dbReference type="Pfam" id="PF02823"/>
    </source>
</evidence>
<protein>
    <recommendedName>
        <fullName evidence="10">ATP synthase epsilon chain</fullName>
    </recommendedName>
    <alternativeName>
        <fullName evidence="10">ATP synthase F1 sector epsilon subunit</fullName>
    </alternativeName>
    <alternativeName>
        <fullName evidence="10">F-ATPase epsilon subunit</fullName>
    </alternativeName>
</protein>
<dbReference type="SUPFAM" id="SSF51344">
    <property type="entry name" value="Epsilon subunit of F1F0-ATP synthase N-terminal domain"/>
    <property type="match status" value="1"/>
</dbReference>
<accession>A0A0M6XK00</accession>
<dbReference type="CDD" id="cd12152">
    <property type="entry name" value="F1-ATPase_delta"/>
    <property type="match status" value="1"/>
</dbReference>
<dbReference type="NCBIfam" id="NF009978">
    <property type="entry name" value="PRK13443.1"/>
    <property type="match status" value="1"/>
</dbReference>
<dbReference type="OrthoDB" id="9799969at2"/>
<keyword evidence="4 10" id="KW-0813">Transport</keyword>
<dbReference type="GO" id="GO:0005886">
    <property type="term" value="C:plasma membrane"/>
    <property type="evidence" value="ECO:0007669"/>
    <property type="project" value="UniProtKB-SubCell"/>
</dbReference>
<dbReference type="GO" id="GO:0012505">
    <property type="term" value="C:endomembrane system"/>
    <property type="evidence" value="ECO:0007669"/>
    <property type="project" value="UniProtKB-SubCell"/>
</dbReference>
<dbReference type="AlphaFoldDB" id="A0A0M6XK00"/>
<dbReference type="Proteomes" id="UP000048908">
    <property type="component" value="Unassembled WGS sequence"/>
</dbReference>
<keyword evidence="9 10" id="KW-0066">ATP synthesis</keyword>
<evidence type="ECO:0000256" key="6">
    <source>
        <dbReference type="ARBA" id="ARBA00023065"/>
    </source>
</evidence>
<gene>
    <name evidence="10 13" type="primary">atpC</name>
    <name evidence="13" type="ORF">JAN5088_00234</name>
</gene>
<dbReference type="EMBL" id="CXPG01000009">
    <property type="protein sequence ID" value="CTQ31476.1"/>
    <property type="molecule type" value="Genomic_DNA"/>
</dbReference>
<evidence type="ECO:0000256" key="11">
    <source>
        <dbReference type="RuleBase" id="RU003656"/>
    </source>
</evidence>
<dbReference type="PANTHER" id="PTHR13822">
    <property type="entry name" value="ATP SYNTHASE DELTA/EPSILON CHAIN"/>
    <property type="match status" value="1"/>
</dbReference>
<proteinExistence type="inferred from homology"/>
<comment type="function">
    <text evidence="1 10">Produces ATP from ADP in the presence of a proton gradient across the membrane.</text>
</comment>
<evidence type="ECO:0000256" key="5">
    <source>
        <dbReference type="ARBA" id="ARBA00022781"/>
    </source>
</evidence>
<dbReference type="GO" id="GO:0046933">
    <property type="term" value="F:proton-transporting ATP synthase activity, rotational mechanism"/>
    <property type="evidence" value="ECO:0007669"/>
    <property type="project" value="UniProtKB-UniRule"/>
</dbReference>
<keyword evidence="7 10" id="KW-0472">Membrane</keyword>
<keyword evidence="6 10" id="KW-0406">Ion transport</keyword>
<name>A0A0M6XK00_9RHOB</name>
<keyword evidence="14" id="KW-1185">Reference proteome</keyword>
<keyword evidence="10" id="KW-1003">Cell membrane</keyword>
<evidence type="ECO:0000256" key="4">
    <source>
        <dbReference type="ARBA" id="ARBA00022448"/>
    </source>
</evidence>
<evidence type="ECO:0000256" key="8">
    <source>
        <dbReference type="ARBA" id="ARBA00023196"/>
    </source>
</evidence>
<dbReference type="GO" id="GO:0005524">
    <property type="term" value="F:ATP binding"/>
    <property type="evidence" value="ECO:0007669"/>
    <property type="project" value="UniProtKB-UniRule"/>
</dbReference>
<dbReference type="NCBIfam" id="TIGR01216">
    <property type="entry name" value="ATP_synt_epsi"/>
    <property type="match status" value="1"/>
</dbReference>
<feature type="domain" description="ATP synthase F1 complex delta/epsilon subunit N-terminal" evidence="12">
    <location>
        <begin position="1"/>
        <end position="78"/>
    </location>
</feature>
<keyword evidence="8 10" id="KW-0139">CF(1)</keyword>
<keyword evidence="5 10" id="KW-0375">Hydrogen ion transport</keyword>
<evidence type="ECO:0000256" key="10">
    <source>
        <dbReference type="HAMAP-Rule" id="MF_00530"/>
    </source>
</evidence>
<dbReference type="InterPro" id="IPR001469">
    <property type="entry name" value="ATP_synth_F1_dsu/esu"/>
</dbReference>
<evidence type="ECO:0000256" key="1">
    <source>
        <dbReference type="ARBA" id="ARBA00003543"/>
    </source>
</evidence>
<dbReference type="InterPro" id="IPR036771">
    <property type="entry name" value="ATPsynth_dsu/esu_N"/>
</dbReference>
<evidence type="ECO:0000256" key="2">
    <source>
        <dbReference type="ARBA" id="ARBA00004184"/>
    </source>
</evidence>
<evidence type="ECO:0000313" key="13">
    <source>
        <dbReference type="EMBL" id="CTQ31476.1"/>
    </source>
</evidence>
<evidence type="ECO:0000313" key="14">
    <source>
        <dbReference type="Proteomes" id="UP000048908"/>
    </source>
</evidence>
<comment type="subcellular location">
    <subcellularLocation>
        <location evidence="10">Cell membrane</location>
        <topology evidence="10">Peripheral membrane protein</topology>
    </subcellularLocation>
    <subcellularLocation>
        <location evidence="2">Endomembrane system</location>
        <topology evidence="2">Peripheral membrane protein</topology>
    </subcellularLocation>
</comment>